<accession>A0A834MLF1</accession>
<dbReference type="GO" id="GO:0032543">
    <property type="term" value="P:mitochondrial translation"/>
    <property type="evidence" value="ECO:0007669"/>
    <property type="project" value="InterPro"/>
</dbReference>
<dbReference type="InterPro" id="IPR010625">
    <property type="entry name" value="CHCH"/>
</dbReference>
<keyword evidence="1" id="KW-1015">Disulfide bond</keyword>
<name>A0A834MLF1_RHYFE</name>
<dbReference type="PANTHER" id="PTHR31278">
    <property type="entry name" value="CHCHD1"/>
    <property type="match status" value="1"/>
</dbReference>
<proteinExistence type="predicted"/>
<keyword evidence="4" id="KW-1185">Reference proteome</keyword>
<dbReference type="GO" id="GO:0005654">
    <property type="term" value="C:nucleoplasm"/>
    <property type="evidence" value="ECO:0007669"/>
    <property type="project" value="TreeGrafter"/>
</dbReference>
<evidence type="ECO:0000313" key="4">
    <source>
        <dbReference type="Proteomes" id="UP000625711"/>
    </source>
</evidence>
<dbReference type="EMBL" id="JAACXV010000077">
    <property type="protein sequence ID" value="KAF7284490.1"/>
    <property type="molecule type" value="Genomic_DNA"/>
</dbReference>
<dbReference type="InterPro" id="IPR033620">
    <property type="entry name" value="Ribosomal_mS37_met"/>
</dbReference>
<evidence type="ECO:0000259" key="2">
    <source>
        <dbReference type="Pfam" id="PF06747"/>
    </source>
</evidence>
<dbReference type="GO" id="GO:0005761">
    <property type="term" value="C:mitochondrial ribosome"/>
    <property type="evidence" value="ECO:0007669"/>
    <property type="project" value="InterPro"/>
</dbReference>
<feature type="domain" description="CHCH" evidence="2">
    <location>
        <begin position="35"/>
        <end position="61"/>
    </location>
</feature>
<dbReference type="AlphaFoldDB" id="A0A834MLF1"/>
<dbReference type="OrthoDB" id="5825849at2759"/>
<dbReference type="InterPro" id="IPR009069">
    <property type="entry name" value="Cys_alpha_HP_mot_SF"/>
</dbReference>
<gene>
    <name evidence="3" type="ORF">GWI33_022081</name>
</gene>
<evidence type="ECO:0000256" key="1">
    <source>
        <dbReference type="ARBA" id="ARBA00023157"/>
    </source>
</evidence>
<dbReference type="SUPFAM" id="SSF47072">
    <property type="entry name" value="Cysteine alpha-hairpin motif"/>
    <property type="match status" value="1"/>
</dbReference>
<dbReference type="Proteomes" id="UP000625711">
    <property type="component" value="Unassembled WGS sequence"/>
</dbReference>
<protein>
    <recommendedName>
        <fullName evidence="2">CHCH domain-containing protein</fullName>
    </recommendedName>
</protein>
<comment type="caution">
    <text evidence="3">The sequence shown here is derived from an EMBL/GenBank/DDBJ whole genome shotgun (WGS) entry which is preliminary data.</text>
</comment>
<sequence length="100" mass="11768">MRIFPALMRKRNIPQDPVAFREILPLKLKQRLSVFACLKDHDFNQSLCSKEIEAFQKCYMKNINDVQQKRIREAKGILTPGDKNLTPKQLNILLQRYPNV</sequence>
<reference evidence="3" key="1">
    <citation type="submission" date="2020-08" db="EMBL/GenBank/DDBJ databases">
        <title>Genome sequencing and assembly of the red palm weevil Rhynchophorus ferrugineus.</title>
        <authorList>
            <person name="Dias G.B."/>
            <person name="Bergman C.M."/>
            <person name="Manee M."/>
        </authorList>
    </citation>
    <scope>NUCLEOTIDE SEQUENCE</scope>
    <source>
        <strain evidence="3">AA-2017</strain>
        <tissue evidence="3">Whole larva</tissue>
    </source>
</reference>
<dbReference type="PANTHER" id="PTHR31278:SF2">
    <property type="entry name" value="SMALL RIBOSOMAL SUBUNIT PROTEIN MS37"/>
    <property type="match status" value="1"/>
</dbReference>
<evidence type="ECO:0000313" key="3">
    <source>
        <dbReference type="EMBL" id="KAF7284490.1"/>
    </source>
</evidence>
<organism evidence="3 4">
    <name type="scientific">Rhynchophorus ferrugineus</name>
    <name type="common">Red palm weevil</name>
    <name type="synonym">Curculio ferrugineus</name>
    <dbReference type="NCBI Taxonomy" id="354439"/>
    <lineage>
        <taxon>Eukaryota</taxon>
        <taxon>Metazoa</taxon>
        <taxon>Ecdysozoa</taxon>
        <taxon>Arthropoda</taxon>
        <taxon>Hexapoda</taxon>
        <taxon>Insecta</taxon>
        <taxon>Pterygota</taxon>
        <taxon>Neoptera</taxon>
        <taxon>Endopterygota</taxon>
        <taxon>Coleoptera</taxon>
        <taxon>Polyphaga</taxon>
        <taxon>Cucujiformia</taxon>
        <taxon>Curculionidae</taxon>
        <taxon>Dryophthorinae</taxon>
        <taxon>Rhynchophorus</taxon>
    </lineage>
</organism>
<dbReference type="Pfam" id="PF06747">
    <property type="entry name" value="CHCH"/>
    <property type="match status" value="1"/>
</dbReference>
<dbReference type="GO" id="GO:0003723">
    <property type="term" value="F:RNA binding"/>
    <property type="evidence" value="ECO:0007669"/>
    <property type="project" value="TreeGrafter"/>
</dbReference>